<dbReference type="SUPFAM" id="SSF51197">
    <property type="entry name" value="Clavaminate synthase-like"/>
    <property type="match status" value="1"/>
</dbReference>
<accession>A0A0Q2XDR4</accession>
<dbReference type="InterPro" id="IPR042098">
    <property type="entry name" value="TauD-like_sf"/>
</dbReference>
<organism evidence="7 8">
    <name type="scientific">Mycobacterium gordonae</name>
    <dbReference type="NCBI Taxonomy" id="1778"/>
    <lineage>
        <taxon>Bacteria</taxon>
        <taxon>Bacillati</taxon>
        <taxon>Actinomycetota</taxon>
        <taxon>Actinomycetes</taxon>
        <taxon>Mycobacteriales</taxon>
        <taxon>Mycobacteriaceae</taxon>
        <taxon>Mycobacterium</taxon>
    </lineage>
</organism>
<feature type="domain" description="TauD/TfdA-like" evidence="6">
    <location>
        <begin position="10"/>
        <end position="245"/>
    </location>
</feature>
<dbReference type="PANTHER" id="PTHR30468:SF1">
    <property type="entry name" value="ALPHA-KETOGLUTARATE-DEPENDENT SULFONATE DIOXYGENASE"/>
    <property type="match status" value="1"/>
</dbReference>
<evidence type="ECO:0000313" key="7">
    <source>
        <dbReference type="EMBL" id="KQH79372.1"/>
    </source>
</evidence>
<reference evidence="7 8" key="1">
    <citation type="submission" date="2015-10" db="EMBL/GenBank/DDBJ databases">
        <title>Mycobacterium gordonae draft genome assembly.</title>
        <authorList>
            <person name="Ustinova V."/>
            <person name="Smirnova T."/>
            <person name="Blagodatskikh K."/>
            <person name="Varlamov D."/>
            <person name="Larionova E."/>
            <person name="Chernousova L."/>
        </authorList>
    </citation>
    <scope>NUCLEOTIDE SEQUENCE [LARGE SCALE GENOMIC DNA]</scope>
    <source>
        <strain evidence="7 8">CTRI 14-8773</strain>
    </source>
</reference>
<keyword evidence="4" id="KW-0560">Oxidoreductase</keyword>
<evidence type="ECO:0000259" key="6">
    <source>
        <dbReference type="Pfam" id="PF02668"/>
    </source>
</evidence>
<evidence type="ECO:0000313" key="8">
    <source>
        <dbReference type="Proteomes" id="UP000051677"/>
    </source>
</evidence>
<keyword evidence="2" id="KW-0479">Metal-binding</keyword>
<dbReference type="OrthoDB" id="581608at2"/>
<evidence type="ECO:0000256" key="2">
    <source>
        <dbReference type="ARBA" id="ARBA00022723"/>
    </source>
</evidence>
<gene>
    <name evidence="7" type="ORF">AO501_14470</name>
</gene>
<evidence type="ECO:0000256" key="3">
    <source>
        <dbReference type="ARBA" id="ARBA00022964"/>
    </source>
</evidence>
<dbReference type="GO" id="GO:0006790">
    <property type="term" value="P:sulfur compound metabolic process"/>
    <property type="evidence" value="ECO:0007669"/>
    <property type="project" value="TreeGrafter"/>
</dbReference>
<keyword evidence="5" id="KW-0408">Iron</keyword>
<comment type="caution">
    <text evidence="7">The sequence shown here is derived from an EMBL/GenBank/DDBJ whole genome shotgun (WGS) entry which is preliminary data.</text>
</comment>
<dbReference type="InterPro" id="IPR003819">
    <property type="entry name" value="TauD/TfdA-like"/>
</dbReference>
<dbReference type="Proteomes" id="UP000051677">
    <property type="component" value="Unassembled WGS sequence"/>
</dbReference>
<evidence type="ECO:0000256" key="4">
    <source>
        <dbReference type="ARBA" id="ARBA00023002"/>
    </source>
</evidence>
<dbReference type="GO" id="GO:0046872">
    <property type="term" value="F:metal ion binding"/>
    <property type="evidence" value="ECO:0007669"/>
    <property type="project" value="UniProtKB-KW"/>
</dbReference>
<dbReference type="PANTHER" id="PTHR30468">
    <property type="entry name" value="ALPHA-KETOGLUTARATE-DEPENDENT SULFONATE DIOXYGENASE"/>
    <property type="match status" value="1"/>
</dbReference>
<comment type="similarity">
    <text evidence="1">Belongs to the TfdA dioxygenase family.</text>
</comment>
<evidence type="ECO:0000256" key="1">
    <source>
        <dbReference type="ARBA" id="ARBA00005896"/>
    </source>
</evidence>
<dbReference type="Pfam" id="PF02668">
    <property type="entry name" value="TauD"/>
    <property type="match status" value="1"/>
</dbReference>
<dbReference type="STRING" id="1778.A9W97_20620"/>
<proteinExistence type="inferred from homology"/>
<evidence type="ECO:0000256" key="5">
    <source>
        <dbReference type="ARBA" id="ARBA00023004"/>
    </source>
</evidence>
<dbReference type="GO" id="GO:0005737">
    <property type="term" value="C:cytoplasm"/>
    <property type="evidence" value="ECO:0007669"/>
    <property type="project" value="TreeGrafter"/>
</dbReference>
<protein>
    <submittedName>
        <fullName evidence="7">Taurine catabolism dioxygenase</fullName>
    </submittedName>
</protein>
<dbReference type="Gene3D" id="3.60.130.10">
    <property type="entry name" value="Clavaminate synthase-like"/>
    <property type="match status" value="1"/>
</dbReference>
<sequence>MKPLGALITGLSVTALTDRDVCELRAVLARRGVVVLPGQAIDDAQFVDFLRRFGEIVFTVGESPVPGFPDLNVVSNVGRDRPPRSTFHTDTSYVRNPPAYTALRAVRVPSRGGHTLFTDQYAAYESLPGQVRDRLHGRTITHIMTGLDLDADQETTAQHPVFLDHPESGRTALYLSAPQRCAAVSGMSPEVAAATIAFLFRHSTRADNVYRHEWSDGDLVMWDNRCVLHCADHSGVIGDRVMHRGMVADHRSGSSSAERVS</sequence>
<dbReference type="InterPro" id="IPR051323">
    <property type="entry name" value="AtsK-like"/>
</dbReference>
<keyword evidence="3 7" id="KW-0223">Dioxygenase</keyword>
<dbReference type="AlphaFoldDB" id="A0A0Q2XDR4"/>
<dbReference type="GO" id="GO:0000908">
    <property type="term" value="F:taurine dioxygenase activity"/>
    <property type="evidence" value="ECO:0007669"/>
    <property type="project" value="TreeGrafter"/>
</dbReference>
<dbReference type="EMBL" id="LKTM01000112">
    <property type="protein sequence ID" value="KQH79372.1"/>
    <property type="molecule type" value="Genomic_DNA"/>
</dbReference>
<name>A0A0Q2XDR4_MYCGO</name>